<proteinExistence type="predicted"/>
<gene>
    <name evidence="2" type="ORF">J42TS3_18760</name>
</gene>
<dbReference type="Proteomes" id="UP000679992">
    <property type="component" value="Unassembled WGS sequence"/>
</dbReference>
<dbReference type="InterPro" id="IPR052718">
    <property type="entry name" value="NmrA-type_oxidoreductase"/>
</dbReference>
<keyword evidence="3" id="KW-1185">Reference proteome</keyword>
<evidence type="ECO:0000313" key="3">
    <source>
        <dbReference type="Proteomes" id="UP000679992"/>
    </source>
</evidence>
<dbReference type="PANTHER" id="PTHR47129:SF1">
    <property type="entry name" value="NMRA-LIKE DOMAIN-CONTAINING PROTEIN"/>
    <property type="match status" value="1"/>
</dbReference>
<dbReference type="PANTHER" id="PTHR47129">
    <property type="entry name" value="QUINONE OXIDOREDUCTASE 2"/>
    <property type="match status" value="1"/>
</dbReference>
<comment type="caution">
    <text evidence="2">The sequence shown here is derived from an EMBL/GenBank/DDBJ whole genome shotgun (WGS) entry which is preliminary data.</text>
</comment>
<dbReference type="SUPFAM" id="SSF51735">
    <property type="entry name" value="NAD(P)-binding Rossmann-fold domains"/>
    <property type="match status" value="1"/>
</dbReference>
<dbReference type="InterPro" id="IPR008030">
    <property type="entry name" value="NmrA-like"/>
</dbReference>
<dbReference type="Pfam" id="PF05368">
    <property type="entry name" value="NmrA"/>
    <property type="match status" value="1"/>
</dbReference>
<protein>
    <recommendedName>
        <fullName evidence="1">NmrA-like domain-containing protein</fullName>
    </recommendedName>
</protein>
<dbReference type="Gene3D" id="3.40.50.720">
    <property type="entry name" value="NAD(P)-binding Rossmann-like Domain"/>
    <property type="match status" value="1"/>
</dbReference>
<feature type="domain" description="NmrA-like" evidence="1">
    <location>
        <begin position="2"/>
        <end position="221"/>
    </location>
</feature>
<organism evidence="2 3">
    <name type="scientific">Paenibacillus vini</name>
    <dbReference type="NCBI Taxonomy" id="1476024"/>
    <lineage>
        <taxon>Bacteria</taxon>
        <taxon>Bacillati</taxon>
        <taxon>Bacillota</taxon>
        <taxon>Bacilli</taxon>
        <taxon>Bacillales</taxon>
        <taxon>Paenibacillaceae</taxon>
        <taxon>Paenibacillus</taxon>
    </lineage>
</organism>
<accession>A0ABQ4MA32</accession>
<dbReference type="RefSeq" id="WP_213654556.1">
    <property type="nucleotide sequence ID" value="NZ_BOSL01000005.1"/>
</dbReference>
<evidence type="ECO:0000259" key="1">
    <source>
        <dbReference type="Pfam" id="PF05368"/>
    </source>
</evidence>
<dbReference type="InterPro" id="IPR036291">
    <property type="entry name" value="NAD(P)-bd_dom_sf"/>
</dbReference>
<evidence type="ECO:0000313" key="2">
    <source>
        <dbReference type="EMBL" id="GIP52841.1"/>
    </source>
</evidence>
<sequence>MKLIITGATGNLGKHILKLLLKVESAQNIVASLRRPEAGKAWSDLGVEVRYGDYDDPASLESSFYGASKLLLISSSHQNDEVRLQQHLRAVEAAQRAGVEHLLYTSIARPEQGKLPLHQLHLQTEQAIKESKIPYTLLRNAYYMDILKFLGVREAAETGELIIPPGEWFFNTAAREDLAAAAVTILTGKGHENSTYELTAPETWTMADLAQALTEVTGCPVICRTSPDYSNPVFQMLKLADMSYASPDLARLAGSPLRSIKDELRTMFGTAQRI</sequence>
<dbReference type="Gene3D" id="3.90.25.10">
    <property type="entry name" value="UDP-galactose 4-epimerase, domain 1"/>
    <property type="match status" value="1"/>
</dbReference>
<name>A0ABQ4MA32_9BACL</name>
<reference evidence="2 3" key="1">
    <citation type="submission" date="2021-03" db="EMBL/GenBank/DDBJ databases">
        <title>Antimicrobial resistance genes in bacteria isolated from Japanese honey, and their potential for conferring macrolide and lincosamide resistance in the American foulbrood pathogen Paenibacillus larvae.</title>
        <authorList>
            <person name="Okamoto M."/>
            <person name="Kumagai M."/>
            <person name="Kanamori H."/>
            <person name="Takamatsu D."/>
        </authorList>
    </citation>
    <scope>NUCLEOTIDE SEQUENCE [LARGE SCALE GENOMIC DNA]</scope>
    <source>
        <strain evidence="2 3">J42TS3</strain>
    </source>
</reference>
<dbReference type="EMBL" id="BOSL01000005">
    <property type="protein sequence ID" value="GIP52841.1"/>
    <property type="molecule type" value="Genomic_DNA"/>
</dbReference>